<keyword evidence="3" id="KW-0255">Endonuclease</keyword>
<dbReference type="PANTHER" id="PTHR30408">
    <property type="entry name" value="TYPE-1 RESTRICTION ENZYME ECOKI SPECIFICITY PROTEIN"/>
    <property type="match status" value="1"/>
</dbReference>
<accession>A0A2N5IWK6</accession>
<organism evidence="3 4">
    <name type="scientific">Bifidobacterium parmae</name>
    <dbReference type="NCBI Taxonomy" id="361854"/>
    <lineage>
        <taxon>Bacteria</taxon>
        <taxon>Bacillati</taxon>
        <taxon>Actinomycetota</taxon>
        <taxon>Actinomycetes</taxon>
        <taxon>Bifidobacteriales</taxon>
        <taxon>Bifidobacteriaceae</taxon>
        <taxon>Bifidobacterium</taxon>
    </lineage>
</organism>
<evidence type="ECO:0000256" key="2">
    <source>
        <dbReference type="ARBA" id="ARBA00023125"/>
    </source>
</evidence>
<dbReference type="PANTHER" id="PTHR30408:SF12">
    <property type="entry name" value="TYPE I RESTRICTION ENZYME MJAVIII SPECIFICITY SUBUNIT"/>
    <property type="match status" value="1"/>
</dbReference>
<dbReference type="SUPFAM" id="SSF116734">
    <property type="entry name" value="DNA methylase specificity domain"/>
    <property type="match status" value="2"/>
</dbReference>
<dbReference type="AlphaFoldDB" id="A0A2N5IWK6"/>
<keyword evidence="1" id="KW-0680">Restriction system</keyword>
<dbReference type="GO" id="GO:0004519">
    <property type="term" value="F:endonuclease activity"/>
    <property type="evidence" value="ECO:0007669"/>
    <property type="project" value="UniProtKB-KW"/>
</dbReference>
<proteinExistence type="predicted"/>
<keyword evidence="3" id="KW-0378">Hydrolase</keyword>
<comment type="caution">
    <text evidence="3">The sequence shown here is derived from an EMBL/GenBank/DDBJ whole genome shotgun (WGS) entry which is preliminary data.</text>
</comment>
<evidence type="ECO:0000313" key="4">
    <source>
        <dbReference type="Proteomes" id="UP000235034"/>
    </source>
</evidence>
<dbReference type="InterPro" id="IPR052021">
    <property type="entry name" value="Type-I_RS_S_subunit"/>
</dbReference>
<dbReference type="Gene3D" id="3.90.220.20">
    <property type="entry name" value="DNA methylase specificity domains"/>
    <property type="match status" value="2"/>
</dbReference>
<dbReference type="REBASE" id="384579">
    <property type="entry name" value="S.BpaUis4EORF1905P"/>
</dbReference>
<keyword evidence="4" id="KW-1185">Reference proteome</keyword>
<reference evidence="3 4" key="1">
    <citation type="submission" date="2017-07" db="EMBL/GenBank/DDBJ databases">
        <title>Bifidobacterium novel species.</title>
        <authorList>
            <person name="Lugli G.A."/>
            <person name="Milani C."/>
            <person name="Duranti S."/>
            <person name="Mangifesta M."/>
        </authorList>
    </citation>
    <scope>NUCLEOTIDE SEQUENCE [LARGE SCALE GENOMIC DNA]</scope>
    <source>
        <strain evidence="3 4">77</strain>
    </source>
</reference>
<protein>
    <submittedName>
        <fullName evidence="3">Restriction endonuclease subunit S</fullName>
    </submittedName>
</protein>
<name>A0A2N5IWK6_9BIFI</name>
<gene>
    <name evidence="3" type="ORF">Uis4E_1906</name>
</gene>
<evidence type="ECO:0000256" key="1">
    <source>
        <dbReference type="ARBA" id="ARBA00022747"/>
    </source>
</evidence>
<keyword evidence="2" id="KW-0238">DNA-binding</keyword>
<keyword evidence="3" id="KW-0540">Nuclease</keyword>
<dbReference type="InterPro" id="IPR044946">
    <property type="entry name" value="Restrct_endonuc_typeI_TRD_sf"/>
</dbReference>
<dbReference type="RefSeq" id="WP_101622965.1">
    <property type="nucleotide sequence ID" value="NZ_NMWT01000028.1"/>
</dbReference>
<sequence>MALSKHKLGELIIAVDERNTTGIKDFYGLNINKEFIPTVANTSGLDESKYKVVRRGRFAFSGMQTGRDKCIRISMSQREMPMIVSPAYITFEVGMPDLVLPEYLFMWLRSPERDRLGWFSSDGSIRANLDWTVFCDFEINLPPLDIQRKYVAIYESMLRNQHAYEQGLDDLKLTIDALFDRCKHEGLLVRLDDLLTETDARNVDMLPLAPMGISLNHRFQISRAEIKDKSKYKLVQPGQMAVNLIHVGRDAAYPIALNQSDDPVLVSPDYSVLKAADADTAQYLMGWFSRSEVGRHGWFICDVDIRGRLNLDKFLSLRIPVPDVTLIRSIADLCHGYQERVSINERLKRQLKDICPVLIKGSMEEASR</sequence>
<dbReference type="GO" id="GO:0009307">
    <property type="term" value="P:DNA restriction-modification system"/>
    <property type="evidence" value="ECO:0007669"/>
    <property type="project" value="UniProtKB-KW"/>
</dbReference>
<dbReference type="Proteomes" id="UP000235034">
    <property type="component" value="Unassembled WGS sequence"/>
</dbReference>
<dbReference type="OrthoDB" id="398435at2"/>
<dbReference type="CDD" id="cd16961">
    <property type="entry name" value="RMtype1_S_TRD-CR_like"/>
    <property type="match status" value="1"/>
</dbReference>
<dbReference type="GO" id="GO:0003677">
    <property type="term" value="F:DNA binding"/>
    <property type="evidence" value="ECO:0007669"/>
    <property type="project" value="UniProtKB-KW"/>
</dbReference>
<dbReference type="EMBL" id="NMWT01000028">
    <property type="protein sequence ID" value="PLS26331.1"/>
    <property type="molecule type" value="Genomic_DNA"/>
</dbReference>
<evidence type="ECO:0000313" key="3">
    <source>
        <dbReference type="EMBL" id="PLS26331.1"/>
    </source>
</evidence>